<dbReference type="EMBL" id="MTYJ01000116">
    <property type="protein sequence ID" value="OQV13806.1"/>
    <property type="molecule type" value="Genomic_DNA"/>
</dbReference>
<accession>A0A1W0WF20</accession>
<comment type="caution">
    <text evidence="1">The sequence shown here is derived from an EMBL/GenBank/DDBJ whole genome shotgun (WGS) entry which is preliminary data.</text>
</comment>
<protein>
    <submittedName>
        <fullName evidence="1">Uncharacterized protein</fullName>
    </submittedName>
</protein>
<organism evidence="1 2">
    <name type="scientific">Hypsibius exemplaris</name>
    <name type="common">Freshwater tardigrade</name>
    <dbReference type="NCBI Taxonomy" id="2072580"/>
    <lineage>
        <taxon>Eukaryota</taxon>
        <taxon>Metazoa</taxon>
        <taxon>Ecdysozoa</taxon>
        <taxon>Tardigrada</taxon>
        <taxon>Eutardigrada</taxon>
        <taxon>Parachela</taxon>
        <taxon>Hypsibioidea</taxon>
        <taxon>Hypsibiidae</taxon>
        <taxon>Hypsibius</taxon>
    </lineage>
</organism>
<proteinExistence type="predicted"/>
<sequence length="144" mass="15143">MAIFTGDLRDKVCAARLADHAIPLPTLSYGGAVVIERQCRIVRTGVKWFQQHPSVQSGGRLCSAADVSPLAQALNVPARPVDQLMGRTSRCPTPLCRAAVLEKCRGVDGKGDSGIAAGGLSGSSPSSCFPKREARVDVGINERS</sequence>
<dbReference type="AlphaFoldDB" id="A0A1W0WF20"/>
<evidence type="ECO:0000313" key="2">
    <source>
        <dbReference type="Proteomes" id="UP000192578"/>
    </source>
</evidence>
<reference evidence="2" key="1">
    <citation type="submission" date="2017-01" db="EMBL/GenBank/DDBJ databases">
        <title>Comparative genomics of anhydrobiosis in the tardigrade Hypsibius dujardini.</title>
        <authorList>
            <person name="Yoshida Y."/>
            <person name="Koutsovoulos G."/>
            <person name="Laetsch D."/>
            <person name="Stevens L."/>
            <person name="Kumar S."/>
            <person name="Horikawa D."/>
            <person name="Ishino K."/>
            <person name="Komine S."/>
            <person name="Tomita M."/>
            <person name="Blaxter M."/>
            <person name="Arakawa K."/>
        </authorList>
    </citation>
    <scope>NUCLEOTIDE SEQUENCE [LARGE SCALE GENOMIC DNA]</scope>
    <source>
        <strain evidence="2">Z151</strain>
    </source>
</reference>
<evidence type="ECO:0000313" key="1">
    <source>
        <dbReference type="EMBL" id="OQV13806.1"/>
    </source>
</evidence>
<gene>
    <name evidence="1" type="ORF">BV898_12025</name>
</gene>
<dbReference type="Proteomes" id="UP000192578">
    <property type="component" value="Unassembled WGS sequence"/>
</dbReference>
<name>A0A1W0WF20_HYPEX</name>
<keyword evidence="2" id="KW-1185">Reference proteome</keyword>